<dbReference type="PANTHER" id="PTHR33643">
    <property type="entry name" value="UREASE ACCESSORY PROTEIN D"/>
    <property type="match status" value="1"/>
</dbReference>
<dbReference type="Pfam" id="PF01774">
    <property type="entry name" value="UreD"/>
    <property type="match status" value="1"/>
</dbReference>
<dbReference type="InterPro" id="IPR002669">
    <property type="entry name" value="UreD"/>
</dbReference>
<evidence type="ECO:0000313" key="3">
    <source>
        <dbReference type="EMBL" id="KAG6123247.1"/>
    </source>
</evidence>
<dbReference type="Proteomes" id="UP000732380">
    <property type="component" value="Unassembled WGS sequence"/>
</dbReference>
<dbReference type="GO" id="GO:0016151">
    <property type="term" value="F:nickel cation binding"/>
    <property type="evidence" value="ECO:0007669"/>
    <property type="project" value="InterPro"/>
</dbReference>
<dbReference type="AlphaFoldDB" id="A0A9P7QAE3"/>
<dbReference type="HAMAP" id="MF_01384">
    <property type="entry name" value="UreD"/>
    <property type="match status" value="1"/>
</dbReference>
<reference evidence="3 4" key="1">
    <citation type="journal article" date="2020" name="bioRxiv">
        <title>Whole genome comparisons of ergot fungi reveals the divergence and evolution of species within the genus Claviceps are the result of varying mechanisms driving genome evolution and host range expansion.</title>
        <authorList>
            <person name="Wyka S.A."/>
            <person name="Mondo S.J."/>
            <person name="Liu M."/>
            <person name="Dettman J."/>
            <person name="Nalam V."/>
            <person name="Broders K.D."/>
        </authorList>
    </citation>
    <scope>NUCLEOTIDE SEQUENCE [LARGE SCALE GENOMIC DNA]</scope>
    <source>
        <strain evidence="3 4">LM576</strain>
    </source>
</reference>
<keyword evidence="2" id="KW-0143">Chaperone</keyword>
<evidence type="ECO:0000256" key="1">
    <source>
        <dbReference type="ARBA" id="ARBA00007177"/>
    </source>
</evidence>
<comment type="similarity">
    <text evidence="1">Belongs to the UreD family.</text>
</comment>
<dbReference type="PANTHER" id="PTHR33643:SF1">
    <property type="entry name" value="UREASE ACCESSORY PROTEIN D"/>
    <property type="match status" value="1"/>
</dbReference>
<sequence length="334" mass="36653">MAQASSLTFPKSSSTPGEGKIVAKILPSGRHGLEAISYQYPLKLISPTSSIGGQKSALVFLLSYGGGLVAGDAINLTIRVQSKAHLSLVTQGHTKVFKSSSPDIVTRQSMTVTVDQAAAVCLLPDPVQPFQDSVYTQTQIFKVATEASLCLLDWVTAGRTARGENWSFIKFVGRNEVWLRGDDPSRSDRLLVRDTVNLSRDGPRAVDQLLCETMHNLGVFGTLILRGPVLRTLGEFFIAEFDTLPRLGARDFRTQQARDEDSKQMTEPAKWRARRLAYEEKEGVLWSAARVRGCVIVKFGAPTVEAGREWIGSMLVREGTIQSHFGEEALLCVK</sequence>
<organism evidence="3 4">
    <name type="scientific">Claviceps humidiphila</name>
    <dbReference type="NCBI Taxonomy" id="1294629"/>
    <lineage>
        <taxon>Eukaryota</taxon>
        <taxon>Fungi</taxon>
        <taxon>Dikarya</taxon>
        <taxon>Ascomycota</taxon>
        <taxon>Pezizomycotina</taxon>
        <taxon>Sordariomycetes</taxon>
        <taxon>Hypocreomycetidae</taxon>
        <taxon>Hypocreales</taxon>
        <taxon>Clavicipitaceae</taxon>
        <taxon>Claviceps</taxon>
    </lineage>
</organism>
<proteinExistence type="inferred from homology"/>
<evidence type="ECO:0008006" key="5">
    <source>
        <dbReference type="Google" id="ProtNLM"/>
    </source>
</evidence>
<accession>A0A9P7QAE3</accession>
<evidence type="ECO:0000256" key="2">
    <source>
        <dbReference type="ARBA" id="ARBA00023186"/>
    </source>
</evidence>
<evidence type="ECO:0000313" key="4">
    <source>
        <dbReference type="Proteomes" id="UP000732380"/>
    </source>
</evidence>
<protein>
    <recommendedName>
        <fullName evidence="5">Urease accessory protein UreD</fullName>
    </recommendedName>
</protein>
<keyword evidence="4" id="KW-1185">Reference proteome</keyword>
<name>A0A9P7QAE3_9HYPO</name>
<comment type="caution">
    <text evidence="3">The sequence shown here is derived from an EMBL/GenBank/DDBJ whole genome shotgun (WGS) entry which is preliminary data.</text>
</comment>
<dbReference type="EMBL" id="SRQM01000009">
    <property type="protein sequence ID" value="KAG6123247.1"/>
    <property type="molecule type" value="Genomic_DNA"/>
</dbReference>
<gene>
    <name evidence="3" type="ORF">E4U13_008113</name>
</gene>